<evidence type="ECO:0000313" key="2">
    <source>
        <dbReference type="Proteomes" id="UP000188388"/>
    </source>
</evidence>
<reference evidence="2" key="1">
    <citation type="submission" date="2017-01" db="EMBL/GenBank/DDBJ databases">
        <authorList>
            <person name="Brunel B."/>
        </authorList>
    </citation>
    <scope>NUCLEOTIDE SEQUENCE [LARGE SCALE GENOMIC DNA]</scope>
</reference>
<dbReference type="Proteomes" id="UP000188388">
    <property type="component" value="Unassembled WGS sequence"/>
</dbReference>
<proteinExistence type="predicted"/>
<organism evidence="1 2">
    <name type="scientific">Mesorhizobium prunaredense</name>
    <dbReference type="NCBI Taxonomy" id="1631249"/>
    <lineage>
        <taxon>Bacteria</taxon>
        <taxon>Pseudomonadati</taxon>
        <taxon>Pseudomonadota</taxon>
        <taxon>Alphaproteobacteria</taxon>
        <taxon>Hyphomicrobiales</taxon>
        <taxon>Phyllobacteriaceae</taxon>
        <taxon>Mesorhizobium</taxon>
    </lineage>
</organism>
<name>A0A1R3VHJ9_9HYPH</name>
<dbReference type="EMBL" id="FTPD01000067">
    <property type="protein sequence ID" value="SIT59386.1"/>
    <property type="molecule type" value="Genomic_DNA"/>
</dbReference>
<evidence type="ECO:0000313" key="1">
    <source>
        <dbReference type="EMBL" id="SIT59386.1"/>
    </source>
</evidence>
<accession>A0A1R3VHJ9</accession>
<gene>
    <name evidence="1" type="ORF">BQ8794_70316</name>
</gene>
<dbReference type="STRING" id="1631249.BQ8794_70316"/>
<dbReference type="AlphaFoldDB" id="A0A1R3VHJ9"/>
<protein>
    <submittedName>
        <fullName evidence="1">Uncharacterized protein</fullName>
    </submittedName>
</protein>
<dbReference type="RefSeq" id="WP_167378904.1">
    <property type="nucleotide sequence ID" value="NZ_FTPD01000067.1"/>
</dbReference>
<sequence length="49" mass="5338">MSVEESGASATEDAASSHALSKLFGLAHDRPLDFHLWEQALGETARLKR</sequence>
<keyword evidence="2" id="KW-1185">Reference proteome</keyword>